<dbReference type="OrthoDB" id="5241784at2"/>
<accession>A0A1W2EZF2</accession>
<dbReference type="AlphaFoldDB" id="A0A1W2EZF2"/>
<evidence type="ECO:0000313" key="1">
    <source>
        <dbReference type="EMBL" id="SMD15040.1"/>
    </source>
</evidence>
<reference evidence="2" key="1">
    <citation type="submission" date="2017-04" db="EMBL/GenBank/DDBJ databases">
        <authorList>
            <person name="Varghese N."/>
            <person name="Submissions S."/>
        </authorList>
    </citation>
    <scope>NUCLEOTIDE SEQUENCE [LARGE SCALE GENOMIC DNA]</scope>
    <source>
        <strain evidence="2">DSM 44073</strain>
    </source>
</reference>
<dbReference type="Proteomes" id="UP000192840">
    <property type="component" value="Unassembled WGS sequence"/>
</dbReference>
<protein>
    <recommendedName>
        <fullName evidence="3">Two-component system, NarL family, sensor histidine kinase DesK</fullName>
    </recommendedName>
</protein>
<gene>
    <name evidence="1" type="ORF">SAMN05660733_04789</name>
</gene>
<dbReference type="EMBL" id="FWYC01000011">
    <property type="protein sequence ID" value="SMD15040.1"/>
    <property type="molecule type" value="Genomic_DNA"/>
</dbReference>
<organism evidence="1 2">
    <name type="scientific">Lentzea albidocapillata</name>
    <dbReference type="NCBI Taxonomy" id="40571"/>
    <lineage>
        <taxon>Bacteria</taxon>
        <taxon>Bacillati</taxon>
        <taxon>Actinomycetota</taxon>
        <taxon>Actinomycetes</taxon>
        <taxon>Pseudonocardiales</taxon>
        <taxon>Pseudonocardiaceae</taxon>
        <taxon>Lentzea</taxon>
    </lineage>
</organism>
<keyword evidence="2" id="KW-1185">Reference proteome</keyword>
<sequence length="67" mass="6876">MLTSSPDLVALDITNDGIPATGRSSGDGSGIGNLTTRVRALGGGLHAGLTPERTYRLRAEIPLTASR</sequence>
<dbReference type="STRING" id="40571.SAMN05660733_04789"/>
<dbReference type="InterPro" id="IPR036890">
    <property type="entry name" value="HATPase_C_sf"/>
</dbReference>
<evidence type="ECO:0008006" key="3">
    <source>
        <dbReference type="Google" id="ProtNLM"/>
    </source>
</evidence>
<dbReference type="RefSeq" id="WP_030474570.1">
    <property type="nucleotide sequence ID" value="NZ_FWYC01000011.1"/>
</dbReference>
<evidence type="ECO:0000313" key="2">
    <source>
        <dbReference type="Proteomes" id="UP000192840"/>
    </source>
</evidence>
<name>A0A1W2EZF2_9PSEU</name>
<dbReference type="Gene3D" id="3.30.565.10">
    <property type="entry name" value="Histidine kinase-like ATPase, C-terminal domain"/>
    <property type="match status" value="1"/>
</dbReference>
<proteinExistence type="predicted"/>